<sequence length="1191" mass="129119">MSVNNTPKPSAAGLLRGRFSEATDEFVEAFTASVSFDQRLSPQDIAGSIAHARMLNKIDILSDAECDQIIGGLQDIQREIEGGEFNWQVALEDVHMNIESRLIERIGDTGKKLHTGRSRNDQVATDIRLYLRDAVDELMQLETALLSALADLAEQHADTIMPGFTHLQAAQPITFGHHLMAWFEMLLRDRERLADARKRINILPLGAAALAGTPYKPDREFVAQALSFDSVCENSLDAVSDRDFAIEFCAVAALTMTHLSRWCEELVLWSSQQFGFVNLPDRFCTGSSIMPQKKNPDVPELIRGKTGRVNGHLISLLTLMKSQPLAYNKDNQEDKEPLFDTVDTLHGCLTALNGMVPHIEPNVEAMREATLKGYTTATDLADYLVRKDVPFRDAHEIVGKAVAQAVAKGMPLEALSLEELNGGGGDVITEDVYQVLSLSGSVAARDHFGGTAPNQDRVILAGFNNAAVRPHDNVALDNSTGPGDVDRCHKHDNTADPDRTMTGTHSPYLSEVDGHLWLERVDLLGLADAVGTPAYVYSKAHITDAIEALNEAFAGVAFNLHYAVKANSNLAILKLCSELGAGFDIVSGGELSRVIAAGGDPSTVIFSGVGKSIEEIDFALKVGIECFNIESEAELHRIAERAEISGQVAPISIRVNPNVDAQTHPYISTGLKQNKFGVQPEQALAMYQTAAENPQLKIVGIDCHIGSQITDIEPLLDAFTNMLRLVDELASMGIELEHIDLGGGMGIVYQDESPLDLETYGASVRQILGGRGQTIILEPGRSIVANAGVLLTRIEYLKEASEPDAPNFAVVDAAMNDLIRPALYQAWHDVLVVNPNRTLQPRQWDIVGPVCESGDFIAKDRSLGLEAASVLAVASAGAYGMVQASNYNSRGRACEIMVDGERAVNPRRRPLVFHKMHSLGNDFMVIDAVSQSIDLSNQAIAAWGDRHRGVGFDQLLIIEAPSTPKADFSYRIFNADGSSAQQCGNGTRCVAMLVQQLGLSAKQKLVWQSAAGLFTTDFSSPTQIETTMTVPVLNHADIPFAPEHSDTTDNPSVFTLQAGEQSFKVTPVSMGNPHAVLFCDDIFSLDIDEIGGLLTSHPAFPEGANVGFCQVVDRQFIRLRVFERGAGETQACGSGACGAVVAARLHDKVSERVKVSLPGGKLRIKWPDTDSPVTMSGDASYVYRGELQLDQ</sequence>
<dbReference type="GO" id="GO:0004056">
    <property type="term" value="F:argininosuccinate lyase activity"/>
    <property type="evidence" value="ECO:0007669"/>
    <property type="project" value="InterPro"/>
</dbReference>
<dbReference type="Pfam" id="PF00206">
    <property type="entry name" value="Lyase_1"/>
    <property type="match status" value="1"/>
</dbReference>
<dbReference type="Pfam" id="PF00278">
    <property type="entry name" value="Orn_DAP_Arg_deC"/>
    <property type="match status" value="1"/>
</dbReference>
<dbReference type="InterPro" id="IPR024083">
    <property type="entry name" value="Fumarase/histidase_N"/>
</dbReference>
<dbReference type="InterPro" id="IPR001653">
    <property type="entry name" value="DAP_epimerase_DapF"/>
</dbReference>
<keyword evidence="3" id="KW-0963">Cytoplasm</keyword>
<keyword evidence="9" id="KW-0456">Lyase</keyword>
<keyword evidence="4" id="KW-0028">Amino-acid biosynthesis</keyword>
<evidence type="ECO:0000256" key="1">
    <source>
        <dbReference type="ARBA" id="ARBA00001933"/>
    </source>
</evidence>
<evidence type="ECO:0000256" key="3">
    <source>
        <dbReference type="ARBA" id="ARBA00022490"/>
    </source>
</evidence>
<evidence type="ECO:0000259" key="14">
    <source>
        <dbReference type="Pfam" id="PF14698"/>
    </source>
</evidence>
<feature type="domain" description="Fumarate lyase N-terminal" evidence="11">
    <location>
        <begin position="17"/>
        <end position="311"/>
    </location>
</feature>
<dbReference type="HAMAP" id="MF_00006">
    <property type="entry name" value="Arg_succ_lyase"/>
    <property type="match status" value="1"/>
</dbReference>
<dbReference type="SUPFAM" id="SSF54506">
    <property type="entry name" value="Diaminopimelate epimerase-like"/>
    <property type="match status" value="2"/>
</dbReference>
<dbReference type="Gene3D" id="1.10.40.30">
    <property type="entry name" value="Fumarase/aspartase (C-terminal domain)"/>
    <property type="match status" value="1"/>
</dbReference>
<dbReference type="Gene3D" id="3.20.20.10">
    <property type="entry name" value="Alanine racemase"/>
    <property type="match status" value="1"/>
</dbReference>
<evidence type="ECO:0000256" key="5">
    <source>
        <dbReference type="ARBA" id="ARBA00022793"/>
    </source>
</evidence>
<dbReference type="Pfam" id="PF14698">
    <property type="entry name" value="ASL_C2"/>
    <property type="match status" value="1"/>
</dbReference>
<evidence type="ECO:0000256" key="8">
    <source>
        <dbReference type="ARBA" id="ARBA00023235"/>
    </source>
</evidence>
<evidence type="ECO:0000256" key="6">
    <source>
        <dbReference type="ARBA" id="ARBA00022898"/>
    </source>
</evidence>
<dbReference type="NCBIfam" id="TIGR00652">
    <property type="entry name" value="DapF"/>
    <property type="match status" value="1"/>
</dbReference>
<comment type="cofactor">
    <cofactor evidence="1">
        <name>pyridoxal 5'-phosphate</name>
        <dbReference type="ChEBI" id="CHEBI:597326"/>
    </cofactor>
</comment>
<feature type="compositionally biased region" description="Basic and acidic residues" evidence="10">
    <location>
        <begin position="484"/>
        <end position="499"/>
    </location>
</feature>
<keyword evidence="5" id="KW-0210">Decarboxylase</keyword>
<dbReference type="CDD" id="cd01359">
    <property type="entry name" value="Argininosuccinate_lyase"/>
    <property type="match status" value="1"/>
</dbReference>
<dbReference type="FunFam" id="1.10.275.10:FF:000002">
    <property type="entry name" value="Argininosuccinate lyase"/>
    <property type="match status" value="1"/>
</dbReference>
<name>A0A812S2A7_SYMPI</name>
<keyword evidence="16" id="KW-1185">Reference proteome</keyword>
<dbReference type="InterPro" id="IPR020557">
    <property type="entry name" value="Fumarate_lyase_CS"/>
</dbReference>
<feature type="domain" description="Argininosuccinate lyase C-terminal" evidence="14">
    <location>
        <begin position="374"/>
        <end position="443"/>
    </location>
</feature>
<dbReference type="PRINTS" id="PR00145">
    <property type="entry name" value="ARGSUCLYASE"/>
</dbReference>
<dbReference type="CDD" id="cd06828">
    <property type="entry name" value="PLPDE_III_DapDC"/>
    <property type="match status" value="1"/>
</dbReference>
<dbReference type="FunFam" id="1.20.200.10:FF:000015">
    <property type="entry name" value="argininosuccinate lyase isoform X2"/>
    <property type="match status" value="1"/>
</dbReference>
<dbReference type="Gene3D" id="2.40.37.10">
    <property type="entry name" value="Lyase, Ornithine Decarboxylase, Chain A, domain 1"/>
    <property type="match status" value="1"/>
</dbReference>
<evidence type="ECO:0000256" key="4">
    <source>
        <dbReference type="ARBA" id="ARBA00022605"/>
    </source>
</evidence>
<reference evidence="15" key="1">
    <citation type="submission" date="2021-02" db="EMBL/GenBank/DDBJ databases">
        <authorList>
            <person name="Dougan E. K."/>
            <person name="Rhodes N."/>
            <person name="Thang M."/>
            <person name="Chan C."/>
        </authorList>
    </citation>
    <scope>NUCLEOTIDE SEQUENCE</scope>
</reference>
<dbReference type="Pfam" id="PF01678">
    <property type="entry name" value="DAP_epimerase"/>
    <property type="match status" value="2"/>
</dbReference>
<gene>
    <name evidence="15" type="primary">argH</name>
    <name evidence="15" type="ORF">SPIL2461_LOCUS11415</name>
</gene>
<dbReference type="PROSITE" id="PS00879">
    <property type="entry name" value="ODR_DC_2_2"/>
    <property type="match status" value="1"/>
</dbReference>
<dbReference type="Pfam" id="PF02784">
    <property type="entry name" value="Orn_Arg_deC_N"/>
    <property type="match status" value="1"/>
</dbReference>
<dbReference type="PROSITE" id="PS01326">
    <property type="entry name" value="DAP_EPIMERASE"/>
    <property type="match status" value="1"/>
</dbReference>
<dbReference type="InterPro" id="IPR009006">
    <property type="entry name" value="Ala_racemase/Decarboxylase_C"/>
</dbReference>
<feature type="region of interest" description="Disordered" evidence="10">
    <location>
        <begin position="472"/>
        <end position="504"/>
    </location>
</feature>
<dbReference type="InterPro" id="IPR022761">
    <property type="entry name" value="Fumarate_lyase_N"/>
</dbReference>
<feature type="domain" description="Orn/DAP/Arg decarboxylase 2 N-terminal" evidence="13">
    <location>
        <begin position="540"/>
        <end position="785"/>
    </location>
</feature>
<dbReference type="PRINTS" id="PR00149">
    <property type="entry name" value="FUMRATELYASE"/>
</dbReference>
<dbReference type="GO" id="GO:0008837">
    <property type="term" value="F:diaminopimelate epimerase activity"/>
    <property type="evidence" value="ECO:0007669"/>
    <property type="project" value="InterPro"/>
</dbReference>
<accession>A0A812S2A7</accession>
<comment type="caution">
    <text evidence="15">The sequence shown here is derived from an EMBL/GenBank/DDBJ whole genome shotgun (WGS) entry which is preliminary data.</text>
</comment>
<dbReference type="HAMAP" id="MF_00197">
    <property type="entry name" value="DAP_epimerase"/>
    <property type="match status" value="1"/>
</dbReference>
<dbReference type="InterPro" id="IPR008948">
    <property type="entry name" value="L-Aspartase-like"/>
</dbReference>
<dbReference type="FunFam" id="3.10.310.10:FF:000001">
    <property type="entry name" value="Diaminopimelate epimerase"/>
    <property type="match status" value="1"/>
</dbReference>
<keyword evidence="6" id="KW-0663">Pyridoxal phosphate</keyword>
<evidence type="ECO:0000256" key="10">
    <source>
        <dbReference type="SAM" id="MobiDB-lite"/>
    </source>
</evidence>
<dbReference type="SUPFAM" id="SSF48557">
    <property type="entry name" value="L-aspartase-like"/>
    <property type="match status" value="1"/>
</dbReference>
<dbReference type="InterPro" id="IPR000362">
    <property type="entry name" value="Fumarate_lyase_fam"/>
</dbReference>
<dbReference type="Proteomes" id="UP000649617">
    <property type="component" value="Unassembled WGS sequence"/>
</dbReference>
<organism evidence="15 16">
    <name type="scientific">Symbiodinium pilosum</name>
    <name type="common">Dinoflagellate</name>
    <dbReference type="NCBI Taxonomy" id="2952"/>
    <lineage>
        <taxon>Eukaryota</taxon>
        <taxon>Sar</taxon>
        <taxon>Alveolata</taxon>
        <taxon>Dinophyceae</taxon>
        <taxon>Suessiales</taxon>
        <taxon>Symbiodiniaceae</taxon>
        <taxon>Symbiodinium</taxon>
    </lineage>
</organism>
<dbReference type="NCBIfam" id="TIGR01048">
    <property type="entry name" value="lysA"/>
    <property type="match status" value="1"/>
</dbReference>
<dbReference type="GO" id="GO:0042450">
    <property type="term" value="P:L-arginine biosynthetic process via ornithine"/>
    <property type="evidence" value="ECO:0007669"/>
    <property type="project" value="InterPro"/>
</dbReference>
<dbReference type="SUPFAM" id="SSF50621">
    <property type="entry name" value="Alanine racemase C-terminal domain-like"/>
    <property type="match status" value="1"/>
</dbReference>
<dbReference type="InterPro" id="IPR022657">
    <property type="entry name" value="De-COase2_CS"/>
</dbReference>
<dbReference type="OrthoDB" id="2561043at2759"/>
<evidence type="ECO:0000313" key="15">
    <source>
        <dbReference type="EMBL" id="CAE7459499.1"/>
    </source>
</evidence>
<evidence type="ECO:0000313" key="16">
    <source>
        <dbReference type="Proteomes" id="UP000649617"/>
    </source>
</evidence>
<dbReference type="InterPro" id="IPR022643">
    <property type="entry name" value="De-COase2_C"/>
</dbReference>
<dbReference type="PANTHER" id="PTHR43814:SF1">
    <property type="entry name" value="ARGININOSUCCINATE LYASE"/>
    <property type="match status" value="1"/>
</dbReference>
<dbReference type="InterPro" id="IPR022644">
    <property type="entry name" value="De-COase2_N"/>
</dbReference>
<evidence type="ECO:0000256" key="9">
    <source>
        <dbReference type="ARBA" id="ARBA00023239"/>
    </source>
</evidence>
<protein>
    <submittedName>
        <fullName evidence="15">ArgH protein</fullName>
    </submittedName>
</protein>
<keyword evidence="8" id="KW-0413">Isomerase</keyword>
<evidence type="ECO:0000259" key="13">
    <source>
        <dbReference type="Pfam" id="PF02784"/>
    </source>
</evidence>
<evidence type="ECO:0000259" key="11">
    <source>
        <dbReference type="Pfam" id="PF00206"/>
    </source>
</evidence>
<comment type="similarity">
    <text evidence="2">Belongs to the lyase 1 family. Argininosuccinate lyase subfamily.</text>
</comment>
<dbReference type="AlphaFoldDB" id="A0A812S2A7"/>
<dbReference type="Gene3D" id="3.10.310.10">
    <property type="entry name" value="Diaminopimelate Epimerase, Chain A, domain 1"/>
    <property type="match status" value="2"/>
</dbReference>
<dbReference type="SUPFAM" id="SSF51419">
    <property type="entry name" value="PLP-binding barrel"/>
    <property type="match status" value="1"/>
</dbReference>
<dbReference type="HAMAP" id="MF_02120">
    <property type="entry name" value="LysA"/>
    <property type="match status" value="1"/>
</dbReference>
<evidence type="ECO:0000259" key="12">
    <source>
        <dbReference type="Pfam" id="PF00278"/>
    </source>
</evidence>
<dbReference type="InterPro" id="IPR029066">
    <property type="entry name" value="PLP-binding_barrel"/>
</dbReference>
<dbReference type="FunFam" id="3.20.20.10:FF:000003">
    <property type="entry name" value="Diaminopimelate decarboxylase"/>
    <property type="match status" value="1"/>
</dbReference>
<dbReference type="InterPro" id="IPR018510">
    <property type="entry name" value="DAP_epimerase_AS"/>
</dbReference>
<dbReference type="UniPathway" id="UPA00034">
    <property type="reaction ID" value="UER00025"/>
</dbReference>
<dbReference type="GO" id="GO:0009089">
    <property type="term" value="P:lysine biosynthetic process via diaminopimelate"/>
    <property type="evidence" value="ECO:0007669"/>
    <property type="project" value="UniProtKB-UniPathway"/>
</dbReference>
<dbReference type="GO" id="GO:0008836">
    <property type="term" value="F:diaminopimelate decarboxylase activity"/>
    <property type="evidence" value="ECO:0007669"/>
    <property type="project" value="InterPro"/>
</dbReference>
<dbReference type="InterPro" id="IPR002986">
    <property type="entry name" value="DAP_deCOOHase_LysA"/>
</dbReference>
<dbReference type="FunFam" id="1.10.40.30:FF:000001">
    <property type="entry name" value="Argininosuccinate lyase"/>
    <property type="match status" value="1"/>
</dbReference>
<dbReference type="PANTHER" id="PTHR43814">
    <property type="entry name" value="ARGININOSUCCINATE LYASE"/>
    <property type="match status" value="1"/>
</dbReference>
<dbReference type="Gene3D" id="1.10.275.10">
    <property type="entry name" value="Fumarase/aspartase (N-terminal domain)"/>
    <property type="match status" value="1"/>
</dbReference>
<dbReference type="NCBIfam" id="TIGR00838">
    <property type="entry name" value="argH"/>
    <property type="match status" value="1"/>
</dbReference>
<dbReference type="InterPro" id="IPR009049">
    <property type="entry name" value="Argininosuccinate_lyase"/>
</dbReference>
<keyword evidence="7" id="KW-0457">Lysine biosynthesis</keyword>
<evidence type="ECO:0000256" key="2">
    <source>
        <dbReference type="ARBA" id="ARBA00010755"/>
    </source>
</evidence>
<dbReference type="GO" id="GO:0005829">
    <property type="term" value="C:cytosol"/>
    <property type="evidence" value="ECO:0007669"/>
    <property type="project" value="TreeGrafter"/>
</dbReference>
<dbReference type="InterPro" id="IPR029419">
    <property type="entry name" value="Arg_succ_lyase_C"/>
</dbReference>
<proteinExistence type="inferred from homology"/>
<dbReference type="EMBL" id="CAJNIZ010022223">
    <property type="protein sequence ID" value="CAE7459499.1"/>
    <property type="molecule type" value="Genomic_DNA"/>
</dbReference>
<dbReference type="Gene3D" id="1.20.200.10">
    <property type="entry name" value="Fumarase/aspartase (Central domain)"/>
    <property type="match status" value="1"/>
</dbReference>
<evidence type="ECO:0000256" key="7">
    <source>
        <dbReference type="ARBA" id="ARBA00023154"/>
    </source>
</evidence>
<feature type="domain" description="Orn/DAP/Arg decarboxylase 2 C-terminal" evidence="12">
    <location>
        <begin position="535"/>
        <end position="877"/>
    </location>
</feature>
<dbReference type="PROSITE" id="PS00163">
    <property type="entry name" value="FUMARATE_LYASES"/>
    <property type="match status" value="1"/>
</dbReference>